<organism evidence="1 2">
    <name type="scientific">Deinococcus hopiensis KR-140</name>
    <dbReference type="NCBI Taxonomy" id="695939"/>
    <lineage>
        <taxon>Bacteria</taxon>
        <taxon>Thermotogati</taxon>
        <taxon>Deinococcota</taxon>
        <taxon>Deinococci</taxon>
        <taxon>Deinococcales</taxon>
        <taxon>Deinococcaceae</taxon>
        <taxon>Deinococcus</taxon>
    </lineage>
</organism>
<protein>
    <submittedName>
        <fullName evidence="1">Uncharacterized protein</fullName>
    </submittedName>
</protein>
<accession>A0A1W1UPZ8</accession>
<dbReference type="EMBL" id="FWWU01000006">
    <property type="protein sequence ID" value="SMB83079.1"/>
    <property type="molecule type" value="Genomic_DNA"/>
</dbReference>
<gene>
    <name evidence="1" type="ORF">SAMN00790413_04250</name>
</gene>
<evidence type="ECO:0000313" key="1">
    <source>
        <dbReference type="EMBL" id="SMB83079.1"/>
    </source>
</evidence>
<dbReference type="Proteomes" id="UP000192582">
    <property type="component" value="Unassembled WGS sequence"/>
</dbReference>
<keyword evidence="2" id="KW-1185">Reference proteome</keyword>
<sequence length="78" mass="8347">MKHPWADAGYTGKLAGEQGTFLDWTLESLVRPAKHLGTERRTSTTCGGAQGFYSVETALGRGADLCLALEIQAHGQGR</sequence>
<proteinExistence type="predicted"/>
<dbReference type="AlphaFoldDB" id="A0A1W1UPZ8"/>
<name>A0A1W1UPZ8_9DEIO</name>
<reference evidence="1 2" key="1">
    <citation type="submission" date="2017-04" db="EMBL/GenBank/DDBJ databases">
        <authorList>
            <person name="Afonso C.L."/>
            <person name="Miller P.J."/>
            <person name="Scott M.A."/>
            <person name="Spackman E."/>
            <person name="Goraichik I."/>
            <person name="Dimitrov K.M."/>
            <person name="Suarez D.L."/>
            <person name="Swayne D.E."/>
        </authorList>
    </citation>
    <scope>NUCLEOTIDE SEQUENCE [LARGE SCALE GENOMIC DNA]</scope>
    <source>
        <strain evidence="1 2">KR-140</strain>
    </source>
</reference>
<evidence type="ECO:0000313" key="2">
    <source>
        <dbReference type="Proteomes" id="UP000192582"/>
    </source>
</evidence>